<gene>
    <name evidence="3" type="ORF">V1264_024698</name>
</gene>
<evidence type="ECO:0000313" key="4">
    <source>
        <dbReference type="Proteomes" id="UP001374579"/>
    </source>
</evidence>
<accession>A0AAN9AMD7</accession>
<reference evidence="3 4" key="1">
    <citation type="submission" date="2024-02" db="EMBL/GenBank/DDBJ databases">
        <title>Chromosome-scale genome assembly of the rough periwinkle Littorina saxatilis.</title>
        <authorList>
            <person name="De Jode A."/>
            <person name="Faria R."/>
            <person name="Formenti G."/>
            <person name="Sims Y."/>
            <person name="Smith T.P."/>
            <person name="Tracey A."/>
            <person name="Wood J.M.D."/>
            <person name="Zagrodzka Z.B."/>
            <person name="Johannesson K."/>
            <person name="Butlin R.K."/>
            <person name="Leder E.H."/>
        </authorList>
    </citation>
    <scope>NUCLEOTIDE SEQUENCE [LARGE SCALE GENOMIC DNA]</scope>
    <source>
        <strain evidence="3">Snail1</strain>
        <tissue evidence="3">Muscle</tissue>
    </source>
</reference>
<protein>
    <recommendedName>
        <fullName evidence="2">EGF-like domain-containing protein</fullName>
    </recommendedName>
</protein>
<dbReference type="SUPFAM" id="SSF57196">
    <property type="entry name" value="EGF/Laminin"/>
    <property type="match status" value="1"/>
</dbReference>
<evidence type="ECO:0000259" key="2">
    <source>
        <dbReference type="PROSITE" id="PS50026"/>
    </source>
</evidence>
<dbReference type="PROSITE" id="PS00022">
    <property type="entry name" value="EGF_1"/>
    <property type="match status" value="1"/>
</dbReference>
<evidence type="ECO:0000256" key="1">
    <source>
        <dbReference type="PROSITE-ProRule" id="PRU00076"/>
    </source>
</evidence>
<dbReference type="AlphaFoldDB" id="A0AAN9AMD7"/>
<feature type="disulfide bond" evidence="1">
    <location>
        <begin position="35"/>
        <end position="44"/>
    </location>
</feature>
<organism evidence="3 4">
    <name type="scientific">Littorina saxatilis</name>
    <dbReference type="NCBI Taxonomy" id="31220"/>
    <lineage>
        <taxon>Eukaryota</taxon>
        <taxon>Metazoa</taxon>
        <taxon>Spiralia</taxon>
        <taxon>Lophotrochozoa</taxon>
        <taxon>Mollusca</taxon>
        <taxon>Gastropoda</taxon>
        <taxon>Caenogastropoda</taxon>
        <taxon>Littorinimorpha</taxon>
        <taxon>Littorinoidea</taxon>
        <taxon>Littorinidae</taxon>
        <taxon>Littorina</taxon>
    </lineage>
</organism>
<dbReference type="PROSITE" id="PS50026">
    <property type="entry name" value="EGF_3"/>
    <property type="match status" value="1"/>
</dbReference>
<comment type="caution">
    <text evidence="1">Lacks conserved residue(s) required for the propagation of feature annotation.</text>
</comment>
<feature type="domain" description="EGF-like" evidence="2">
    <location>
        <begin position="8"/>
        <end position="45"/>
    </location>
</feature>
<keyword evidence="1" id="KW-0245">EGF-like domain</keyword>
<dbReference type="EMBL" id="JBAMIC010001077">
    <property type="protein sequence ID" value="KAK7089603.1"/>
    <property type="molecule type" value="Genomic_DNA"/>
</dbReference>
<dbReference type="Gene3D" id="2.10.25.10">
    <property type="entry name" value="Laminin"/>
    <property type="match status" value="1"/>
</dbReference>
<keyword evidence="4" id="KW-1185">Reference proteome</keyword>
<sequence length="91" mass="10003">MNRTINLVAAPCGPHVCDSGKKCEAIDSHFHLCACPLFFAGPTCNQSVAYDVPRIDYRSLTILKQDNLTSNPFDHVVLKCTADSDSRYVVS</sequence>
<evidence type="ECO:0000313" key="3">
    <source>
        <dbReference type="EMBL" id="KAK7089603.1"/>
    </source>
</evidence>
<comment type="caution">
    <text evidence="3">The sequence shown here is derived from an EMBL/GenBank/DDBJ whole genome shotgun (WGS) entry which is preliminary data.</text>
</comment>
<dbReference type="Proteomes" id="UP001374579">
    <property type="component" value="Unassembled WGS sequence"/>
</dbReference>
<name>A0AAN9AMD7_9CAEN</name>
<proteinExistence type="predicted"/>
<dbReference type="InterPro" id="IPR000742">
    <property type="entry name" value="EGF"/>
</dbReference>
<keyword evidence="1" id="KW-1015">Disulfide bond</keyword>